<dbReference type="EMBL" id="DVJS01000017">
    <property type="protein sequence ID" value="HIS96474.1"/>
    <property type="molecule type" value="Genomic_DNA"/>
</dbReference>
<dbReference type="SUPFAM" id="SSF52096">
    <property type="entry name" value="ClpP/crotonase"/>
    <property type="match status" value="1"/>
</dbReference>
<sequence length="249" mass="27368">MAYIVLNRPEKRNPINIDTHRELRECFDQCDYDPEVRVVVIRGAGGNFSAGGDLNAMKKRIDAGIRGTRKVCRIGAETNLRLLNVKKPVIAWIEGAITGAGISLALSCDFQIVSETSKCAFSFVNIGFVPDSGAAYLVTRAVGTTRARELFMSGRFFSGRDAADWGLFTEAVPADQLEERVMKYVKKYSQGPAVAYAGIKTMINRAQFAAYGDGIQTEIDAQGECELTEDYAEAVTAFLEKRKPVFKGK</sequence>
<evidence type="ECO:0000313" key="3">
    <source>
        <dbReference type="EMBL" id="HIS96474.1"/>
    </source>
</evidence>
<reference evidence="3" key="1">
    <citation type="submission" date="2020-10" db="EMBL/GenBank/DDBJ databases">
        <authorList>
            <person name="Gilroy R."/>
        </authorList>
    </citation>
    <scope>NUCLEOTIDE SEQUENCE</scope>
    <source>
        <strain evidence="3">ChiHecec3B27-6122</strain>
    </source>
</reference>
<dbReference type="PANTHER" id="PTHR43459:SF1">
    <property type="entry name" value="EG:BACN32G11.4 PROTEIN"/>
    <property type="match status" value="1"/>
</dbReference>
<dbReference type="CDD" id="cd06558">
    <property type="entry name" value="crotonase-like"/>
    <property type="match status" value="1"/>
</dbReference>
<dbReference type="GO" id="GO:0003824">
    <property type="term" value="F:catalytic activity"/>
    <property type="evidence" value="ECO:0007669"/>
    <property type="project" value="InterPro"/>
</dbReference>
<dbReference type="PROSITE" id="PS00166">
    <property type="entry name" value="ENOYL_COA_HYDRATASE"/>
    <property type="match status" value="1"/>
</dbReference>
<name>A0A9D1K7L7_9FIRM</name>
<reference evidence="3" key="2">
    <citation type="journal article" date="2021" name="PeerJ">
        <title>Extensive microbial diversity within the chicken gut microbiome revealed by metagenomics and culture.</title>
        <authorList>
            <person name="Gilroy R."/>
            <person name="Ravi A."/>
            <person name="Getino M."/>
            <person name="Pursley I."/>
            <person name="Horton D.L."/>
            <person name="Alikhan N.F."/>
            <person name="Baker D."/>
            <person name="Gharbi K."/>
            <person name="Hall N."/>
            <person name="Watson M."/>
            <person name="Adriaenssens E.M."/>
            <person name="Foster-Nyarko E."/>
            <person name="Jarju S."/>
            <person name="Secka A."/>
            <person name="Antonio M."/>
            <person name="Oren A."/>
            <person name="Chaudhuri R.R."/>
            <person name="La Ragione R."/>
            <person name="Hildebrand F."/>
            <person name="Pallen M.J."/>
        </authorList>
    </citation>
    <scope>NUCLEOTIDE SEQUENCE</scope>
    <source>
        <strain evidence="3">ChiHecec3B27-6122</strain>
    </source>
</reference>
<dbReference type="InterPro" id="IPR001753">
    <property type="entry name" value="Enoyl-CoA_hydra/iso"/>
</dbReference>
<evidence type="ECO:0000256" key="1">
    <source>
        <dbReference type="ARBA" id="ARBA00005254"/>
    </source>
</evidence>
<proteinExistence type="inferred from homology"/>
<comment type="similarity">
    <text evidence="1 2">Belongs to the enoyl-CoA hydratase/isomerase family.</text>
</comment>
<dbReference type="InterPro" id="IPR029045">
    <property type="entry name" value="ClpP/crotonase-like_dom_sf"/>
</dbReference>
<dbReference type="AlphaFoldDB" id="A0A9D1K7L7"/>
<dbReference type="PANTHER" id="PTHR43459">
    <property type="entry name" value="ENOYL-COA HYDRATASE"/>
    <property type="match status" value="1"/>
</dbReference>
<comment type="caution">
    <text evidence="3">The sequence shown here is derived from an EMBL/GenBank/DDBJ whole genome shotgun (WGS) entry which is preliminary data.</text>
</comment>
<gene>
    <name evidence="3" type="ORF">IAD42_00705</name>
</gene>
<organism evidence="3 4">
    <name type="scientific">Candidatus Scatomorpha pullistercoris</name>
    <dbReference type="NCBI Taxonomy" id="2840929"/>
    <lineage>
        <taxon>Bacteria</taxon>
        <taxon>Bacillati</taxon>
        <taxon>Bacillota</taxon>
        <taxon>Clostridia</taxon>
        <taxon>Eubacteriales</taxon>
        <taxon>Candidatus Scatomorpha</taxon>
    </lineage>
</organism>
<accession>A0A9D1K7L7</accession>
<dbReference type="Gene3D" id="3.90.226.10">
    <property type="entry name" value="2-enoyl-CoA Hydratase, Chain A, domain 1"/>
    <property type="match status" value="1"/>
</dbReference>
<dbReference type="Gene3D" id="1.10.12.10">
    <property type="entry name" value="Lyase 2-enoyl-coa Hydratase, Chain A, domain 2"/>
    <property type="match status" value="1"/>
</dbReference>
<dbReference type="Proteomes" id="UP000886876">
    <property type="component" value="Unassembled WGS sequence"/>
</dbReference>
<evidence type="ECO:0000313" key="4">
    <source>
        <dbReference type="Proteomes" id="UP000886876"/>
    </source>
</evidence>
<dbReference type="InterPro" id="IPR018376">
    <property type="entry name" value="Enoyl-CoA_hyd/isom_CS"/>
</dbReference>
<dbReference type="InterPro" id="IPR014748">
    <property type="entry name" value="Enoyl-CoA_hydra_C"/>
</dbReference>
<protein>
    <submittedName>
        <fullName evidence="3">Enoyl-CoA hydratase/isomerase family protein</fullName>
    </submittedName>
</protein>
<evidence type="ECO:0000256" key="2">
    <source>
        <dbReference type="RuleBase" id="RU003707"/>
    </source>
</evidence>
<dbReference type="Pfam" id="PF00378">
    <property type="entry name" value="ECH_1"/>
    <property type="match status" value="1"/>
</dbReference>